<comment type="similarity">
    <text evidence="1">Belongs to the helicase family. RAD25/XPB subfamily.</text>
</comment>
<dbReference type="InterPro" id="IPR040699">
    <property type="entry name" value="XPB_DRD"/>
</dbReference>
<comment type="catalytic activity">
    <reaction evidence="9">
        <text>ATP + H2O = ADP + phosphate + H(+)</text>
        <dbReference type="Rhea" id="RHEA:13065"/>
        <dbReference type="ChEBI" id="CHEBI:15377"/>
        <dbReference type="ChEBI" id="CHEBI:15378"/>
        <dbReference type="ChEBI" id="CHEBI:30616"/>
        <dbReference type="ChEBI" id="CHEBI:43474"/>
        <dbReference type="ChEBI" id="CHEBI:456216"/>
        <dbReference type="EC" id="5.6.2.4"/>
    </reaction>
</comment>
<dbReference type="eggNOG" id="arCOG00874">
    <property type="taxonomic scope" value="Archaea"/>
</dbReference>
<dbReference type="HOGENOM" id="CLU_008213_6_0_2"/>
<dbReference type="OrthoDB" id="11644at2157"/>
<dbReference type="SMART" id="SM00487">
    <property type="entry name" value="DEXDc"/>
    <property type="match status" value="1"/>
</dbReference>
<dbReference type="PANTHER" id="PTHR11274:SF0">
    <property type="entry name" value="GENERAL TRANSCRIPTION AND DNA REPAIR FACTOR IIH HELICASE SUBUNIT XPB"/>
    <property type="match status" value="1"/>
</dbReference>
<dbReference type="InterPro" id="IPR050615">
    <property type="entry name" value="ATP-dep_DNA_Helicase"/>
</dbReference>
<dbReference type="GO" id="GO:0005524">
    <property type="term" value="F:ATP binding"/>
    <property type="evidence" value="ECO:0007669"/>
    <property type="project" value="UniProtKB-KW"/>
</dbReference>
<evidence type="ECO:0000256" key="4">
    <source>
        <dbReference type="ARBA" id="ARBA00022806"/>
    </source>
</evidence>
<evidence type="ECO:0000313" key="13">
    <source>
        <dbReference type="Proteomes" id="UP000010469"/>
    </source>
</evidence>
<evidence type="ECO:0000256" key="3">
    <source>
        <dbReference type="ARBA" id="ARBA00022801"/>
    </source>
</evidence>
<proteinExistence type="inferred from homology"/>
<dbReference type="InParanoid" id="L0AAB1"/>
<dbReference type="PANTHER" id="PTHR11274">
    <property type="entry name" value="RAD25/XP-B DNA REPAIR HELICASE"/>
    <property type="match status" value="1"/>
</dbReference>
<evidence type="ECO:0000256" key="7">
    <source>
        <dbReference type="ARBA" id="ARBA00034617"/>
    </source>
</evidence>
<dbReference type="GO" id="GO:0016787">
    <property type="term" value="F:hydrolase activity"/>
    <property type="evidence" value="ECO:0007669"/>
    <property type="project" value="UniProtKB-KW"/>
</dbReference>
<dbReference type="CDD" id="cd17926">
    <property type="entry name" value="DEXHc_RE"/>
    <property type="match status" value="1"/>
</dbReference>
<sequence>MVTLNYYKGLIVSDTYNPQMRYDERIKKYVALAYKYKEINDYYKDSGINIKDHVLQPLPFPIINDKIKLRTYQEKALESWLKTKRGIIVLPTGSGKTHVALKAISHLKQSTLIMVPTIDLLDQWYKSIVKELGTTPGRIGGGYDDINGITISTYDSAYSRIDSLGNKFSFLIFDEVHHLPSEGYMEIAQLTPAPYRLGLTATPEREDGRHVMLLDLVGPIVYRINTETLSGKYLSEYDIERIYVNLKPDEELKYKEMRSKMKDILNRLNIELRDLNDFKRFLYYASRNKQAREALHLWYESNNIAINSNSKIEKLKELLKEYKEDKIIIFTRDTNMAYRISKEFLIPVVTYKTPKDERKEILDNFRNNKYKVIVASNIFDEGVDIPDANLAIIVGGYGTRRQFIQRLGRILRMKEGKRAKLVEIVTKGTSDYSLSLRRRKDV</sequence>
<dbReference type="GO" id="GO:0003677">
    <property type="term" value="F:DNA binding"/>
    <property type="evidence" value="ECO:0007669"/>
    <property type="project" value="InterPro"/>
</dbReference>
<dbReference type="PROSITE" id="PS51192">
    <property type="entry name" value="HELICASE_ATP_BIND_1"/>
    <property type="match status" value="1"/>
</dbReference>
<dbReference type="Pfam" id="PF00271">
    <property type="entry name" value="Helicase_C"/>
    <property type="match status" value="1"/>
</dbReference>
<keyword evidence="13" id="KW-1185">Reference proteome</keyword>
<dbReference type="Pfam" id="PF18458">
    <property type="entry name" value="XPB_DRD"/>
    <property type="match status" value="1"/>
</dbReference>
<dbReference type="Gene3D" id="3.40.50.300">
    <property type="entry name" value="P-loop containing nucleotide triphosphate hydrolases"/>
    <property type="match status" value="2"/>
</dbReference>
<evidence type="ECO:0000256" key="2">
    <source>
        <dbReference type="ARBA" id="ARBA00022741"/>
    </source>
</evidence>
<dbReference type="Gene3D" id="3.40.1170.30">
    <property type="match status" value="1"/>
</dbReference>
<comment type="catalytic activity">
    <reaction evidence="7">
        <text>Couples ATP hydrolysis with the unwinding of duplex DNA by translocating in the 3'-5' direction.</text>
        <dbReference type="EC" id="5.6.2.4"/>
    </reaction>
</comment>
<evidence type="ECO:0000259" key="10">
    <source>
        <dbReference type="PROSITE" id="PS51192"/>
    </source>
</evidence>
<keyword evidence="2" id="KW-0547">Nucleotide-binding</keyword>
<name>L0AAB1_CALLD</name>
<keyword evidence="4 12" id="KW-0347">Helicase</keyword>
<dbReference type="SMART" id="SM00490">
    <property type="entry name" value="HELICc"/>
    <property type="match status" value="1"/>
</dbReference>
<dbReference type="InterPro" id="IPR001650">
    <property type="entry name" value="Helicase_C-like"/>
</dbReference>
<evidence type="ECO:0000256" key="8">
    <source>
        <dbReference type="ARBA" id="ARBA00034808"/>
    </source>
</evidence>
<gene>
    <name evidence="12" type="ordered locus">Calag_0277</name>
</gene>
<dbReference type="KEGG" id="clg:Calag_0277"/>
<dbReference type="Proteomes" id="UP000010469">
    <property type="component" value="Chromosome"/>
</dbReference>
<dbReference type="RefSeq" id="WP_015231955.1">
    <property type="nucleotide sequence ID" value="NC_019791.1"/>
</dbReference>
<evidence type="ECO:0000256" key="9">
    <source>
        <dbReference type="ARBA" id="ARBA00048988"/>
    </source>
</evidence>
<evidence type="ECO:0000256" key="5">
    <source>
        <dbReference type="ARBA" id="ARBA00022840"/>
    </source>
</evidence>
<dbReference type="InterPro" id="IPR027417">
    <property type="entry name" value="P-loop_NTPase"/>
</dbReference>
<keyword evidence="3" id="KW-0378">Hydrolase</keyword>
<dbReference type="GO" id="GO:0004386">
    <property type="term" value="F:helicase activity"/>
    <property type="evidence" value="ECO:0007669"/>
    <property type="project" value="UniProtKB-KW"/>
</dbReference>
<dbReference type="GO" id="GO:0140097">
    <property type="term" value="F:catalytic activity, acting on DNA"/>
    <property type="evidence" value="ECO:0007669"/>
    <property type="project" value="UniProtKB-ARBA"/>
</dbReference>
<dbReference type="AlphaFoldDB" id="L0AAB1"/>
<dbReference type="GeneID" id="14211537"/>
<dbReference type="FunCoup" id="L0AAB1">
    <property type="interactions" value="27"/>
</dbReference>
<dbReference type="STRING" id="1056495.Calag_0277"/>
<evidence type="ECO:0000259" key="11">
    <source>
        <dbReference type="PROSITE" id="PS51194"/>
    </source>
</evidence>
<organism evidence="12 13">
    <name type="scientific">Caldisphaera lagunensis (strain DSM 15908 / JCM 11604 / ANMR 0165 / IC-154)</name>
    <dbReference type="NCBI Taxonomy" id="1056495"/>
    <lineage>
        <taxon>Archaea</taxon>
        <taxon>Thermoproteota</taxon>
        <taxon>Thermoprotei</taxon>
        <taxon>Acidilobales</taxon>
        <taxon>Caldisphaeraceae</taxon>
        <taxon>Caldisphaera</taxon>
    </lineage>
</organism>
<feature type="domain" description="Helicase C-terminal" evidence="11">
    <location>
        <begin position="314"/>
        <end position="442"/>
    </location>
</feature>
<dbReference type="EC" id="5.6.2.4" evidence="8"/>
<reference evidence="13" key="1">
    <citation type="submission" date="2012-03" db="EMBL/GenBank/DDBJ databases">
        <title>Complete genome of Caldisphaera lagunensis DSM 15908.</title>
        <authorList>
            <person name="Lucas S."/>
            <person name="Copeland A."/>
            <person name="Lapidus A."/>
            <person name="Glavina del Rio T."/>
            <person name="Dalin E."/>
            <person name="Tice H."/>
            <person name="Bruce D."/>
            <person name="Goodwin L."/>
            <person name="Pitluck S."/>
            <person name="Peters L."/>
            <person name="Mikhailova N."/>
            <person name="Teshima H."/>
            <person name="Kyrpides N."/>
            <person name="Mavromatis K."/>
            <person name="Ivanova N."/>
            <person name="Brettin T."/>
            <person name="Detter J.C."/>
            <person name="Han C."/>
            <person name="Larimer F."/>
            <person name="Land M."/>
            <person name="Hauser L."/>
            <person name="Markowitz V."/>
            <person name="Cheng J.-F."/>
            <person name="Hugenholtz P."/>
            <person name="Woyke T."/>
            <person name="Wu D."/>
            <person name="Spring S."/>
            <person name="Schroeder M."/>
            <person name="Brambilla E."/>
            <person name="Klenk H.-P."/>
            <person name="Eisen J.A."/>
        </authorList>
    </citation>
    <scope>NUCLEOTIDE SEQUENCE [LARGE SCALE GENOMIC DNA]</scope>
    <source>
        <strain evidence="13">DSM 15908 / JCM 11604 / IC-154</strain>
    </source>
</reference>
<evidence type="ECO:0000313" key="12">
    <source>
        <dbReference type="EMBL" id="AFZ70057.1"/>
    </source>
</evidence>
<keyword evidence="6" id="KW-0413">Isomerase</keyword>
<dbReference type="Pfam" id="PF04851">
    <property type="entry name" value="ResIII"/>
    <property type="match status" value="1"/>
</dbReference>
<dbReference type="SUPFAM" id="SSF52540">
    <property type="entry name" value="P-loop containing nucleoside triphosphate hydrolases"/>
    <property type="match status" value="1"/>
</dbReference>
<dbReference type="InterPro" id="IPR014001">
    <property type="entry name" value="Helicase_ATP-bd"/>
</dbReference>
<protein>
    <recommendedName>
        <fullName evidence="8">DNA 3'-5' helicase</fullName>
        <ecNumber evidence="8">5.6.2.4</ecNumber>
    </recommendedName>
</protein>
<feature type="domain" description="Helicase ATP-binding" evidence="10">
    <location>
        <begin position="77"/>
        <end position="221"/>
    </location>
</feature>
<keyword evidence="5" id="KW-0067">ATP-binding</keyword>
<dbReference type="PROSITE" id="PS51194">
    <property type="entry name" value="HELICASE_CTER"/>
    <property type="match status" value="1"/>
</dbReference>
<accession>L0AAB1</accession>
<dbReference type="CDD" id="cd18789">
    <property type="entry name" value="SF2_C_XPB"/>
    <property type="match status" value="1"/>
</dbReference>
<dbReference type="EMBL" id="CP003378">
    <property type="protein sequence ID" value="AFZ70057.1"/>
    <property type="molecule type" value="Genomic_DNA"/>
</dbReference>
<evidence type="ECO:0000256" key="6">
    <source>
        <dbReference type="ARBA" id="ARBA00023235"/>
    </source>
</evidence>
<evidence type="ECO:0000256" key="1">
    <source>
        <dbReference type="ARBA" id="ARBA00006637"/>
    </source>
</evidence>
<dbReference type="InterPro" id="IPR032438">
    <property type="entry name" value="ERCC3_RAD25_C"/>
</dbReference>
<dbReference type="InterPro" id="IPR006935">
    <property type="entry name" value="Helicase/UvrB_N"/>
</dbReference>